<dbReference type="PANTHER" id="PTHR34351:SF1">
    <property type="entry name" value="SLR1927 PROTEIN"/>
    <property type="match status" value="1"/>
</dbReference>
<sequence length="328" mass="37317">MRTLIKNYFGRWLDQRIPPSTTIFLNQKRIFILPTRTGYFFILIGLAVFFAAVNYENSMSFMVAFFLASLFLVCILHTYANLAGLEITALYASKVHVGDDVGFTIQLQDIVGKPHESIRLFWQPYQVSTVSLIAHEKKSVSVFLLASQRGYFRPGRLCIETHYPLGLLRAWTWVDLNSQALIYPKPIACPLPACHIASSEGDTLAKEGVEDFTGLRSYQPGDGLRHIAWKHFWKSDDLLTKQFSAYTDMRLWLDWEQFAGASIEERLSFLCYWCLQCEQHQRDYGLRIPNITLEPARGPQHLARCLTALALFGVNQPGITPGKGTDNV</sequence>
<evidence type="ECO:0000313" key="3">
    <source>
        <dbReference type="Proteomes" id="UP000690515"/>
    </source>
</evidence>
<keyword evidence="3" id="KW-1185">Reference proteome</keyword>
<feature type="transmembrane region" description="Helical" evidence="1">
    <location>
        <begin position="61"/>
        <end position="80"/>
    </location>
</feature>
<accession>A0ABS5ZG90</accession>
<evidence type="ECO:0000256" key="1">
    <source>
        <dbReference type="SAM" id="Phobius"/>
    </source>
</evidence>
<dbReference type="EMBL" id="JAGSOY010000059">
    <property type="protein sequence ID" value="MBU2713066.1"/>
    <property type="molecule type" value="Genomic_DNA"/>
</dbReference>
<proteinExistence type="predicted"/>
<keyword evidence="1" id="KW-0472">Membrane</keyword>
<reference evidence="2 3" key="1">
    <citation type="submission" date="2021-04" db="EMBL/GenBank/DDBJ databases">
        <authorList>
            <person name="Pira H."/>
            <person name="Risdian C."/>
            <person name="Wink J."/>
        </authorList>
    </citation>
    <scope>NUCLEOTIDE SEQUENCE [LARGE SCALE GENOMIC DNA]</scope>
    <source>
        <strain evidence="2 3">WH53</strain>
    </source>
</reference>
<comment type="caution">
    <text evidence="2">The sequence shown here is derived from an EMBL/GenBank/DDBJ whole genome shotgun (WGS) entry which is preliminary data.</text>
</comment>
<keyword evidence="1" id="KW-0812">Transmembrane</keyword>
<evidence type="ECO:0000313" key="2">
    <source>
        <dbReference type="EMBL" id="MBU2713066.1"/>
    </source>
</evidence>
<dbReference type="Proteomes" id="UP000690515">
    <property type="component" value="Unassembled WGS sequence"/>
</dbReference>
<organism evidence="2 3">
    <name type="scientific">Zooshikella harenae</name>
    <dbReference type="NCBI Taxonomy" id="2827238"/>
    <lineage>
        <taxon>Bacteria</taxon>
        <taxon>Pseudomonadati</taxon>
        <taxon>Pseudomonadota</taxon>
        <taxon>Gammaproteobacteria</taxon>
        <taxon>Oceanospirillales</taxon>
        <taxon>Zooshikellaceae</taxon>
        <taxon>Zooshikella</taxon>
    </lineage>
</organism>
<name>A0ABS5ZG90_9GAMM</name>
<keyword evidence="1" id="KW-1133">Transmembrane helix</keyword>
<gene>
    <name evidence="2" type="ORF">KCG35_18520</name>
</gene>
<protein>
    <submittedName>
        <fullName evidence="2">DUF58 domain-containing protein</fullName>
    </submittedName>
</protein>
<dbReference type="RefSeq" id="WP_215821295.1">
    <property type="nucleotide sequence ID" value="NZ_JAGSOY010000059.1"/>
</dbReference>
<feature type="transmembrane region" description="Helical" evidence="1">
    <location>
        <begin position="37"/>
        <end position="55"/>
    </location>
</feature>
<dbReference type="PANTHER" id="PTHR34351">
    <property type="entry name" value="SLR1927 PROTEIN-RELATED"/>
    <property type="match status" value="1"/>
</dbReference>